<organism evidence="6 7">
    <name type="scientific">Oldenlandia corymbosa var. corymbosa</name>
    <dbReference type="NCBI Taxonomy" id="529605"/>
    <lineage>
        <taxon>Eukaryota</taxon>
        <taxon>Viridiplantae</taxon>
        <taxon>Streptophyta</taxon>
        <taxon>Embryophyta</taxon>
        <taxon>Tracheophyta</taxon>
        <taxon>Spermatophyta</taxon>
        <taxon>Magnoliopsida</taxon>
        <taxon>eudicotyledons</taxon>
        <taxon>Gunneridae</taxon>
        <taxon>Pentapetalae</taxon>
        <taxon>asterids</taxon>
        <taxon>lamiids</taxon>
        <taxon>Gentianales</taxon>
        <taxon>Rubiaceae</taxon>
        <taxon>Rubioideae</taxon>
        <taxon>Spermacoceae</taxon>
        <taxon>Hedyotis-Oldenlandia complex</taxon>
        <taxon>Oldenlandia</taxon>
    </lineage>
</organism>
<evidence type="ECO:0000256" key="5">
    <source>
        <dbReference type="ARBA" id="ARBA00066941"/>
    </source>
</evidence>
<dbReference type="FunFam" id="3.40.50.2000:FF:000040">
    <property type="entry name" value="UDP-glycosyltransferase 76C1"/>
    <property type="match status" value="1"/>
</dbReference>
<dbReference type="InterPro" id="IPR002213">
    <property type="entry name" value="UDP_glucos_trans"/>
</dbReference>
<keyword evidence="7" id="KW-1185">Reference proteome</keyword>
<comment type="similarity">
    <text evidence="1">Belongs to the UDP-glycosyltransferase family.</text>
</comment>
<dbReference type="GO" id="GO:0080043">
    <property type="term" value="F:quercetin 3-O-glucosyltransferase activity"/>
    <property type="evidence" value="ECO:0007669"/>
    <property type="project" value="TreeGrafter"/>
</dbReference>
<dbReference type="GO" id="GO:1900994">
    <property type="term" value="P:(-)-secologanin biosynthetic process"/>
    <property type="evidence" value="ECO:0007669"/>
    <property type="project" value="UniProtKB-ARBA"/>
</dbReference>
<dbReference type="PANTHER" id="PTHR11926">
    <property type="entry name" value="GLUCOSYL/GLUCURONOSYL TRANSFERASES"/>
    <property type="match status" value="1"/>
</dbReference>
<evidence type="ECO:0000256" key="1">
    <source>
        <dbReference type="ARBA" id="ARBA00009995"/>
    </source>
</evidence>
<gene>
    <name evidence="6" type="ORF">OLC1_LOCUS3486</name>
</gene>
<accession>A0AAV1C9C9</accession>
<dbReference type="SUPFAM" id="SSF53756">
    <property type="entry name" value="UDP-Glycosyltransferase/glycogen phosphorylase"/>
    <property type="match status" value="1"/>
</dbReference>
<dbReference type="Pfam" id="PF00201">
    <property type="entry name" value="UDPGT"/>
    <property type="match status" value="1"/>
</dbReference>
<keyword evidence="3" id="KW-0808">Transferase</keyword>
<dbReference type="Proteomes" id="UP001161247">
    <property type="component" value="Chromosome 1"/>
</dbReference>
<dbReference type="PANTHER" id="PTHR11926:SF1392">
    <property type="entry name" value="GLYCOSYLTRANSFERASE"/>
    <property type="match status" value="1"/>
</dbReference>
<proteinExistence type="inferred from homology"/>
<evidence type="ECO:0000256" key="4">
    <source>
        <dbReference type="ARBA" id="ARBA00051827"/>
    </source>
</evidence>
<dbReference type="AlphaFoldDB" id="A0AAV1C9C9"/>
<dbReference type="CDD" id="cd03784">
    <property type="entry name" value="GT1_Gtf-like"/>
    <property type="match status" value="1"/>
</dbReference>
<dbReference type="GO" id="GO:0102970">
    <property type="term" value="F:7-deoxyloganetic acid glucosyltransferase activity"/>
    <property type="evidence" value="ECO:0007669"/>
    <property type="project" value="UniProtKB-EC"/>
</dbReference>
<evidence type="ECO:0000256" key="2">
    <source>
        <dbReference type="ARBA" id="ARBA00022676"/>
    </source>
</evidence>
<evidence type="ECO:0000313" key="6">
    <source>
        <dbReference type="EMBL" id="CAI9091598.1"/>
    </source>
</evidence>
<dbReference type="Gene3D" id="3.40.50.2000">
    <property type="entry name" value="Glycogen Phosphorylase B"/>
    <property type="match status" value="2"/>
</dbReference>
<protein>
    <recommendedName>
        <fullName evidence="5">7-deoxyloganetic acid glucosyltransferase</fullName>
        <ecNumber evidence="5">2.4.1.323</ecNumber>
    </recommendedName>
</protein>
<sequence>MGETQLPVSPHVLIFPFPAQGHVNSMLKLAELLCLSGFKITYLVPKNIHQRLLLHTNIESRFSQYQGFCLQSLPDGIYEGSVSTGDDVVKLCDSLNSVAVPFLRELLTPKSDWNNTKSPITTIIADGIFSVVIDFAQEIGVPILYFRTISACAFWAYFSIHELIEAGEIPFSGNDMDLAIKKVKGMEAYLRGRDLPSFCRATDIGNPILKILSKETRETARANGLIMNTFDDLEGPILSQIQIHCPNIYTIGPLHAHLKSRLAAANSNSAPNTSSNSLWAEDRNCIQWLDQQPSKSVLYVSFGSHAVVTKEQLMEFWQGLVNSGVKFLWVIRPDSIVDQNDEEGKSKSIQEELEAATKERGYMVGWAPQEQVLAHPAVGGFWTHSGWNSTLESIMEGVPMICWPYFADQQTNSRFVGEVWKIGLDMKDTCDKVIVEKMIRELMVIKKDEFLKTANEIAKLGRKSIEQDGSSYCNLDRLIQDIRLMSNPEQ</sequence>
<evidence type="ECO:0000256" key="3">
    <source>
        <dbReference type="ARBA" id="ARBA00022679"/>
    </source>
</evidence>
<dbReference type="EC" id="2.4.1.323" evidence="5"/>
<name>A0AAV1C9C9_OLDCO</name>
<dbReference type="EMBL" id="OX459118">
    <property type="protein sequence ID" value="CAI9091598.1"/>
    <property type="molecule type" value="Genomic_DNA"/>
</dbReference>
<keyword evidence="2" id="KW-0328">Glycosyltransferase</keyword>
<dbReference type="FunFam" id="3.40.50.2000:FF:000065">
    <property type="entry name" value="Glycosyltransferase"/>
    <property type="match status" value="1"/>
</dbReference>
<evidence type="ECO:0000313" key="7">
    <source>
        <dbReference type="Proteomes" id="UP001161247"/>
    </source>
</evidence>
<dbReference type="GO" id="GO:0080044">
    <property type="term" value="F:quercetin 7-O-glucosyltransferase activity"/>
    <property type="evidence" value="ECO:0007669"/>
    <property type="project" value="TreeGrafter"/>
</dbReference>
<comment type="catalytic activity">
    <reaction evidence="4">
        <text>7-deoxyloganetate + UDP-alpha-D-glucose = 7-deoxyloganate + UDP + H(+)</text>
        <dbReference type="Rhea" id="RHEA:39895"/>
        <dbReference type="ChEBI" id="CHEBI:15378"/>
        <dbReference type="ChEBI" id="CHEBI:58223"/>
        <dbReference type="ChEBI" id="CHEBI:58885"/>
        <dbReference type="ChEBI" id="CHEBI:76844"/>
        <dbReference type="ChEBI" id="CHEBI:76846"/>
        <dbReference type="EC" id="2.4.1.323"/>
    </reaction>
</comment>
<reference evidence="6" key="1">
    <citation type="submission" date="2023-03" db="EMBL/GenBank/DDBJ databases">
        <authorList>
            <person name="Julca I."/>
        </authorList>
    </citation>
    <scope>NUCLEOTIDE SEQUENCE</scope>
</reference>